<keyword evidence="4 5" id="KW-0472">Membrane</keyword>
<dbReference type="InterPro" id="IPR013525">
    <property type="entry name" value="ABC2_TM"/>
</dbReference>
<feature type="domain" description="ABC-2 type transporter transmembrane" evidence="6">
    <location>
        <begin position="27"/>
        <end position="370"/>
    </location>
</feature>
<dbReference type="Pfam" id="PF12698">
    <property type="entry name" value="ABC2_membrane_3"/>
    <property type="match status" value="1"/>
</dbReference>
<evidence type="ECO:0000256" key="1">
    <source>
        <dbReference type="ARBA" id="ARBA00004141"/>
    </source>
</evidence>
<feature type="transmembrane region" description="Helical" evidence="5">
    <location>
        <begin position="301"/>
        <end position="319"/>
    </location>
</feature>
<dbReference type="GO" id="GO:0140359">
    <property type="term" value="F:ABC-type transporter activity"/>
    <property type="evidence" value="ECO:0007669"/>
    <property type="project" value="InterPro"/>
</dbReference>
<evidence type="ECO:0000256" key="4">
    <source>
        <dbReference type="ARBA" id="ARBA00023136"/>
    </source>
</evidence>
<dbReference type="EMBL" id="AEUD01000013">
    <property type="protein sequence ID" value="EGD54202.1"/>
    <property type="molecule type" value="Genomic_DNA"/>
</dbReference>
<name>F1YLV1_9ACTN</name>
<dbReference type="STRING" id="644548.SCNU_14476"/>
<evidence type="ECO:0000256" key="2">
    <source>
        <dbReference type="ARBA" id="ARBA00022692"/>
    </source>
</evidence>
<evidence type="ECO:0000256" key="5">
    <source>
        <dbReference type="SAM" id="Phobius"/>
    </source>
</evidence>
<proteinExistence type="predicted"/>
<sequence length="398" mass="41162">MNPMNSTLSNILLVAGREITTRARERSFIVSTGIMLAVIIIGAVVWSSLSGGESVEKVAVVGGDVSLSQAIEAGGDAAGQRIDAVTLPDPAAARARVADGDLSAALVVGPDGRYAAISKNGMDPTIEGVLRGVVAQHDLASALSARGVDAASLPPTRFITERTQEAKPDQAQRITVALVGSILLIMAIMMGGLMVAVGVVEEKSSRIVELLLSSVRPLQLLWGKILGIGAISLGQVVLIGATALIAGKATGLLTLTGTATAVFAAVIVWFLLGFLFFAALYAATGAMVSRQEELNSSSAPLTLLVMAALYSGTFGIQALDSTLIQTLSWIPPFSAVLMPIRIATGDTDAAQVIGTLALMIVACLAAVWIASRIYTLSILRTGSRIKWGEVAGMVTGRK</sequence>
<keyword evidence="2 5" id="KW-0812">Transmembrane</keyword>
<feature type="transmembrane region" description="Helical" evidence="5">
    <location>
        <begin position="258"/>
        <end position="281"/>
    </location>
</feature>
<evidence type="ECO:0000259" key="6">
    <source>
        <dbReference type="Pfam" id="PF12698"/>
    </source>
</evidence>
<accession>F1YLV1</accession>
<evidence type="ECO:0000256" key="3">
    <source>
        <dbReference type="ARBA" id="ARBA00022989"/>
    </source>
</evidence>
<dbReference type="PANTHER" id="PTHR43471:SF3">
    <property type="entry name" value="ABC TRANSPORTER PERMEASE PROTEIN NATB"/>
    <property type="match status" value="1"/>
</dbReference>
<keyword evidence="3 5" id="KW-1133">Transmembrane helix</keyword>
<comment type="caution">
    <text evidence="7">The sequence shown here is derived from an EMBL/GenBank/DDBJ whole genome shotgun (WGS) entry which is preliminary data.</text>
</comment>
<dbReference type="PANTHER" id="PTHR43471">
    <property type="entry name" value="ABC TRANSPORTER PERMEASE"/>
    <property type="match status" value="1"/>
</dbReference>
<reference evidence="7 8" key="1">
    <citation type="journal article" date="2011" name="J. Bacteriol.">
        <title>Draft Genome Sequence of Gordonia neofelifaecis NRRL B-59395, a Cholesterol-Degrading Actinomycete.</title>
        <authorList>
            <person name="Ge F."/>
            <person name="Li W."/>
            <person name="Chen G."/>
            <person name="Liu Y."/>
            <person name="Zhang G."/>
            <person name="Yong B."/>
            <person name="Wang Q."/>
            <person name="Wang N."/>
            <person name="Huang Z."/>
            <person name="Li W."/>
            <person name="Wang J."/>
            <person name="Wu C."/>
            <person name="Xie Q."/>
            <person name="Liu G."/>
        </authorList>
    </citation>
    <scope>NUCLEOTIDE SEQUENCE [LARGE SCALE GENOMIC DNA]</scope>
    <source>
        <strain evidence="7 8">NRRL B-59395</strain>
    </source>
</reference>
<protein>
    <submittedName>
        <fullName evidence="7">ABC-type Na+ efflux pump permease-like protein</fullName>
    </submittedName>
</protein>
<evidence type="ECO:0000313" key="8">
    <source>
        <dbReference type="Proteomes" id="UP000035065"/>
    </source>
</evidence>
<dbReference type="GO" id="GO:0016020">
    <property type="term" value="C:membrane"/>
    <property type="evidence" value="ECO:0007669"/>
    <property type="project" value="UniProtKB-SubCell"/>
</dbReference>
<gene>
    <name evidence="7" type="ORF">SCNU_14476</name>
</gene>
<feature type="transmembrane region" description="Helical" evidence="5">
    <location>
        <begin position="28"/>
        <end position="49"/>
    </location>
</feature>
<keyword evidence="8" id="KW-1185">Reference proteome</keyword>
<dbReference type="Proteomes" id="UP000035065">
    <property type="component" value="Unassembled WGS sequence"/>
</dbReference>
<organism evidence="7 8">
    <name type="scientific">Gordonia neofelifaecis NRRL B-59395</name>
    <dbReference type="NCBI Taxonomy" id="644548"/>
    <lineage>
        <taxon>Bacteria</taxon>
        <taxon>Bacillati</taxon>
        <taxon>Actinomycetota</taxon>
        <taxon>Actinomycetes</taxon>
        <taxon>Mycobacteriales</taxon>
        <taxon>Gordoniaceae</taxon>
        <taxon>Gordonia</taxon>
    </lineage>
</organism>
<feature type="transmembrane region" description="Helical" evidence="5">
    <location>
        <begin position="220"/>
        <end position="246"/>
    </location>
</feature>
<comment type="subcellular location">
    <subcellularLocation>
        <location evidence="1">Membrane</location>
        <topology evidence="1">Multi-pass membrane protein</topology>
    </subcellularLocation>
</comment>
<feature type="transmembrane region" description="Helical" evidence="5">
    <location>
        <begin position="176"/>
        <end position="200"/>
    </location>
</feature>
<feature type="transmembrane region" description="Helical" evidence="5">
    <location>
        <begin position="349"/>
        <end position="370"/>
    </location>
</feature>
<dbReference type="AlphaFoldDB" id="F1YLV1"/>
<dbReference type="eggNOG" id="COG1668">
    <property type="taxonomic scope" value="Bacteria"/>
</dbReference>
<evidence type="ECO:0000313" key="7">
    <source>
        <dbReference type="EMBL" id="EGD54202.1"/>
    </source>
</evidence>